<evidence type="ECO:0000256" key="1">
    <source>
        <dbReference type="SAM" id="Coils"/>
    </source>
</evidence>
<dbReference type="EMBL" id="JAHEWS010000021">
    <property type="protein sequence ID" value="MBT1588781.1"/>
    <property type="molecule type" value="Genomic_DNA"/>
</dbReference>
<dbReference type="Proteomes" id="UP001519641">
    <property type="component" value="Unassembled WGS sequence"/>
</dbReference>
<reference evidence="2 3" key="1">
    <citation type="submission" date="2021-05" db="EMBL/GenBank/DDBJ databases">
        <title>Whole genome sequence of Curtobacterium flaccumfaciens pv. flaccumfaciens strain CFBP 8819.</title>
        <authorList>
            <person name="Osdaghi E."/>
            <person name="Taghouti G."/>
            <person name="Portier P."/>
            <person name="Fazliarab A."/>
            <person name="Taghavi S.M."/>
            <person name="Briand M."/>
            <person name="Le-Saux M."/>
            <person name="Jacques M.-A."/>
        </authorList>
    </citation>
    <scope>NUCLEOTIDE SEQUENCE [LARGE SCALE GENOMIC DNA]</scope>
    <source>
        <strain evidence="2 3">CFBP 8819</strain>
    </source>
</reference>
<organism evidence="2 3">
    <name type="scientific">Curtobacterium aurantiacum</name>
    <dbReference type="NCBI Taxonomy" id="3236919"/>
    <lineage>
        <taxon>Bacteria</taxon>
        <taxon>Bacillati</taxon>
        <taxon>Actinomycetota</taxon>
        <taxon>Actinomycetes</taxon>
        <taxon>Micrococcales</taxon>
        <taxon>Microbacteriaceae</taxon>
        <taxon>Curtobacterium</taxon>
    </lineage>
</organism>
<sequence length="75" mass="9103">MTQRDPVKALFVRRDEEWKANVRRRHWFRPWRARRVIAEHDRLREMMEEMAEAKRERSRLIAAGVLEGSGERSAE</sequence>
<dbReference type="RefSeq" id="WP_138803868.1">
    <property type="nucleotide sequence ID" value="NZ_JAHEWO010000009.1"/>
</dbReference>
<feature type="coiled-coil region" evidence="1">
    <location>
        <begin position="33"/>
        <end position="63"/>
    </location>
</feature>
<name>A0ABS5VH03_9MICO</name>
<proteinExistence type="predicted"/>
<comment type="caution">
    <text evidence="2">The sequence shown here is derived from an EMBL/GenBank/DDBJ whole genome shotgun (WGS) entry which is preliminary data.</text>
</comment>
<keyword evidence="3" id="KW-1185">Reference proteome</keyword>
<protein>
    <submittedName>
        <fullName evidence="2">Uncharacterized protein</fullName>
    </submittedName>
</protein>
<accession>A0ABS5VH03</accession>
<keyword evidence="1" id="KW-0175">Coiled coil</keyword>
<gene>
    <name evidence="2" type="ORF">KK097_13265</name>
</gene>
<evidence type="ECO:0000313" key="3">
    <source>
        <dbReference type="Proteomes" id="UP001519641"/>
    </source>
</evidence>
<evidence type="ECO:0000313" key="2">
    <source>
        <dbReference type="EMBL" id="MBT1588781.1"/>
    </source>
</evidence>